<dbReference type="PANTHER" id="PTHR33545">
    <property type="entry name" value="UPF0750 MEMBRANE PROTEIN YITT-RELATED"/>
    <property type="match status" value="1"/>
</dbReference>
<comment type="subcellular location">
    <subcellularLocation>
        <location evidence="1">Cell membrane</location>
        <topology evidence="1">Multi-pass membrane protein</topology>
    </subcellularLocation>
</comment>
<evidence type="ECO:0000256" key="1">
    <source>
        <dbReference type="ARBA" id="ARBA00004651"/>
    </source>
</evidence>
<dbReference type="Gene3D" id="3.30.70.120">
    <property type="match status" value="1"/>
</dbReference>
<dbReference type="EMBL" id="AGEL01000003">
    <property type="protein sequence ID" value="EHO17936.1"/>
    <property type="molecule type" value="Genomic_DNA"/>
</dbReference>
<feature type="transmembrane region" description="Helical" evidence="6">
    <location>
        <begin position="120"/>
        <end position="139"/>
    </location>
</feature>
<dbReference type="InterPro" id="IPR003740">
    <property type="entry name" value="YitT"/>
</dbReference>
<evidence type="ECO:0000259" key="7">
    <source>
        <dbReference type="Pfam" id="PF10035"/>
    </source>
</evidence>
<keyword evidence="3 6" id="KW-0812">Transmembrane</keyword>
<protein>
    <recommendedName>
        <fullName evidence="7">DUF2179 domain-containing protein</fullName>
    </recommendedName>
</protein>
<feature type="domain" description="DUF2179" evidence="7">
    <location>
        <begin position="235"/>
        <end position="287"/>
    </location>
</feature>
<dbReference type="Pfam" id="PF10035">
    <property type="entry name" value="DUF2179"/>
    <property type="match status" value="1"/>
</dbReference>
<proteinExistence type="predicted"/>
<dbReference type="PIRSF" id="PIRSF006483">
    <property type="entry name" value="Membrane_protein_YitT"/>
    <property type="match status" value="1"/>
</dbReference>
<dbReference type="InterPro" id="IPR015867">
    <property type="entry name" value="N-reg_PII/ATP_PRibTrfase_C"/>
</dbReference>
<evidence type="ECO:0000256" key="4">
    <source>
        <dbReference type="ARBA" id="ARBA00022989"/>
    </source>
</evidence>
<evidence type="ECO:0000256" key="2">
    <source>
        <dbReference type="ARBA" id="ARBA00022475"/>
    </source>
</evidence>
<dbReference type="Pfam" id="PF02588">
    <property type="entry name" value="YitT_membrane"/>
    <property type="match status" value="1"/>
</dbReference>
<organism evidence="8 9">
    <name type="scientific">Stomatobaculum longum</name>
    <dbReference type="NCBI Taxonomy" id="796942"/>
    <lineage>
        <taxon>Bacteria</taxon>
        <taxon>Bacillati</taxon>
        <taxon>Bacillota</taxon>
        <taxon>Clostridia</taxon>
        <taxon>Lachnospirales</taxon>
        <taxon>Lachnospiraceae</taxon>
        <taxon>Stomatobaculum</taxon>
    </lineage>
</organism>
<feature type="transmembrane region" description="Helical" evidence="6">
    <location>
        <begin position="167"/>
        <end position="193"/>
    </location>
</feature>
<keyword evidence="5 6" id="KW-0472">Membrane</keyword>
<dbReference type="PANTHER" id="PTHR33545:SF5">
    <property type="entry name" value="UPF0750 MEMBRANE PROTEIN YITT"/>
    <property type="match status" value="1"/>
</dbReference>
<feature type="transmembrane region" description="Helical" evidence="6">
    <location>
        <begin position="69"/>
        <end position="86"/>
    </location>
</feature>
<feature type="transmembrane region" description="Helical" evidence="6">
    <location>
        <begin position="93"/>
        <end position="114"/>
    </location>
</feature>
<dbReference type="GeneID" id="86939918"/>
<sequence>MELDKKRAEQKALLSQLLGATVGALIYAAATNWFIVPAKLYSGGLFGMCQLIRTGLVSLLHLNTGKFDIAGIIYYCVNFPVILISMRAIGKKFFWKTLFTTSLISFFLSVIPVVHVMDDMLSTCIVGGLVSGFGLGVMLRNGASAGGMDVIALLLIKWKKDFSVAKVGIGVNIVLYGICLFLFNAQIVIYSLICTAVCTVAEDRMHTQNINVLVTIITKSKDASLEEAILKQLGRGVTTWGAHGAYTHEETRVLFCAVSKYEVRQLKTVIYSIDPQAFVVINEKVSIEGHFIKRL</sequence>
<evidence type="ECO:0000313" key="8">
    <source>
        <dbReference type="EMBL" id="EHO17936.1"/>
    </source>
</evidence>
<evidence type="ECO:0000313" key="9">
    <source>
        <dbReference type="Proteomes" id="UP000018466"/>
    </source>
</evidence>
<dbReference type="InterPro" id="IPR051461">
    <property type="entry name" value="UPF0750_membrane"/>
</dbReference>
<dbReference type="CDD" id="cd16380">
    <property type="entry name" value="YitT_C"/>
    <property type="match status" value="1"/>
</dbReference>
<dbReference type="Proteomes" id="UP000018466">
    <property type="component" value="Unassembled WGS sequence"/>
</dbReference>
<dbReference type="RefSeq" id="WP_009531955.1">
    <property type="nucleotide sequence ID" value="NZ_JH590861.1"/>
</dbReference>
<dbReference type="GO" id="GO:0005886">
    <property type="term" value="C:plasma membrane"/>
    <property type="evidence" value="ECO:0007669"/>
    <property type="project" value="UniProtKB-SubCell"/>
</dbReference>
<accession>A0AA36Y6A4</accession>
<gene>
    <name evidence="8" type="ORF">HMPREF9623_00120</name>
</gene>
<reference evidence="8 9" key="1">
    <citation type="submission" date="2011-10" db="EMBL/GenBank/DDBJ databases">
        <title>The Genome Sequence of Lachnospiraceae bacterium ACC2.</title>
        <authorList>
            <consortium name="The Broad Institute Genome Sequencing Platform"/>
            <person name="Earl A."/>
            <person name="Ward D."/>
            <person name="Feldgarden M."/>
            <person name="Gevers D."/>
            <person name="Sizova M."/>
            <person name="Hazen A."/>
            <person name="Epstein S."/>
            <person name="Young S.K."/>
            <person name="Zeng Q."/>
            <person name="Gargeya S."/>
            <person name="Fitzgerald M."/>
            <person name="Haas B."/>
            <person name="Abouelleil A."/>
            <person name="Alvarado L."/>
            <person name="Arachchi H.M."/>
            <person name="Berlin A."/>
            <person name="Brown A."/>
            <person name="Chapman S.B."/>
            <person name="Chen Z."/>
            <person name="Dunbar C."/>
            <person name="Freedman E."/>
            <person name="Gearin G."/>
            <person name="Goldberg J."/>
            <person name="Griggs A."/>
            <person name="Gujja S."/>
            <person name="Heiman D."/>
            <person name="Howarth C."/>
            <person name="Larson L."/>
            <person name="Lui A."/>
            <person name="MacDonald P.J.P."/>
            <person name="Montmayeur A."/>
            <person name="Murphy C."/>
            <person name="Neiman D."/>
            <person name="Pearson M."/>
            <person name="Priest M."/>
            <person name="Roberts A."/>
            <person name="Saif S."/>
            <person name="Shea T."/>
            <person name="Shenoy N."/>
            <person name="Sisk P."/>
            <person name="Stolte C."/>
            <person name="Sykes S."/>
            <person name="Wortman J."/>
            <person name="Nusbaum C."/>
            <person name="Birren B."/>
        </authorList>
    </citation>
    <scope>NUCLEOTIDE SEQUENCE [LARGE SCALE GENOMIC DNA]</scope>
    <source>
        <strain evidence="8 9">ACC2</strain>
    </source>
</reference>
<keyword evidence="9" id="KW-1185">Reference proteome</keyword>
<comment type="caution">
    <text evidence="8">The sequence shown here is derived from an EMBL/GenBank/DDBJ whole genome shotgun (WGS) entry which is preliminary data.</text>
</comment>
<evidence type="ECO:0000256" key="6">
    <source>
        <dbReference type="SAM" id="Phobius"/>
    </source>
</evidence>
<keyword evidence="4 6" id="KW-1133">Transmembrane helix</keyword>
<keyword evidence="2" id="KW-1003">Cell membrane</keyword>
<evidence type="ECO:0000256" key="3">
    <source>
        <dbReference type="ARBA" id="ARBA00022692"/>
    </source>
</evidence>
<name>A0AA36Y6A4_9FIRM</name>
<dbReference type="AlphaFoldDB" id="A0AA36Y6A4"/>
<feature type="transmembrane region" description="Helical" evidence="6">
    <location>
        <begin position="12"/>
        <end position="35"/>
    </location>
</feature>
<dbReference type="InterPro" id="IPR019264">
    <property type="entry name" value="DUF2179"/>
</dbReference>
<evidence type="ECO:0000256" key="5">
    <source>
        <dbReference type="ARBA" id="ARBA00023136"/>
    </source>
</evidence>